<dbReference type="GO" id="GO:0070183">
    <property type="term" value="P:mitochondrial tryptophanyl-tRNA aminoacylation"/>
    <property type="evidence" value="ECO:0007669"/>
    <property type="project" value="TreeGrafter"/>
</dbReference>
<keyword evidence="5 10" id="KW-0547">Nucleotide-binding</keyword>
<dbReference type="GO" id="GO:0005524">
    <property type="term" value="F:ATP binding"/>
    <property type="evidence" value="ECO:0007669"/>
    <property type="project" value="UniProtKB-KW"/>
</dbReference>
<dbReference type="SUPFAM" id="SSF52374">
    <property type="entry name" value="Nucleotidylyl transferase"/>
    <property type="match status" value="1"/>
</dbReference>
<dbReference type="Pfam" id="PF00579">
    <property type="entry name" value="tRNA-synt_1b"/>
    <property type="match status" value="1"/>
</dbReference>
<dbReference type="InterPro" id="IPR002306">
    <property type="entry name" value="Trp-tRNA-ligase"/>
</dbReference>
<dbReference type="Gene3D" id="1.10.240.10">
    <property type="entry name" value="Tyrosyl-Transfer RNA Synthetase"/>
    <property type="match status" value="1"/>
</dbReference>
<dbReference type="PROSITE" id="PS00178">
    <property type="entry name" value="AA_TRNA_LIGASE_I"/>
    <property type="match status" value="1"/>
</dbReference>
<keyword evidence="4 10" id="KW-0436">Ligase</keyword>
<dbReference type="EMBL" id="OC917595">
    <property type="protein sequence ID" value="CAD7647498.1"/>
    <property type="molecule type" value="Genomic_DNA"/>
</dbReference>
<keyword evidence="7 10" id="KW-0648">Protein biosynthesis</keyword>
<dbReference type="CDD" id="cd00806">
    <property type="entry name" value="TrpRS_core"/>
    <property type="match status" value="1"/>
</dbReference>
<evidence type="ECO:0000256" key="5">
    <source>
        <dbReference type="ARBA" id="ARBA00022741"/>
    </source>
</evidence>
<evidence type="ECO:0000313" key="12">
    <source>
        <dbReference type="Proteomes" id="UP000728032"/>
    </source>
</evidence>
<dbReference type="GO" id="GO:0005759">
    <property type="term" value="C:mitochondrial matrix"/>
    <property type="evidence" value="ECO:0007669"/>
    <property type="project" value="TreeGrafter"/>
</dbReference>
<dbReference type="Gene3D" id="3.40.50.620">
    <property type="entry name" value="HUPs"/>
    <property type="match status" value="1"/>
</dbReference>
<keyword evidence="12" id="KW-1185">Reference proteome</keyword>
<evidence type="ECO:0000256" key="7">
    <source>
        <dbReference type="ARBA" id="ARBA00022917"/>
    </source>
</evidence>
<dbReference type="OrthoDB" id="15808at2759"/>
<reference evidence="11" key="1">
    <citation type="submission" date="2020-11" db="EMBL/GenBank/DDBJ databases">
        <authorList>
            <person name="Tran Van P."/>
        </authorList>
    </citation>
    <scope>NUCLEOTIDE SEQUENCE</scope>
</reference>
<evidence type="ECO:0000256" key="3">
    <source>
        <dbReference type="ARBA" id="ARBA00013161"/>
    </source>
</evidence>
<dbReference type="FunFam" id="1.10.240.10:FF:000002">
    <property type="entry name" value="Tryptophan--tRNA ligase"/>
    <property type="match status" value="1"/>
</dbReference>
<evidence type="ECO:0000313" key="11">
    <source>
        <dbReference type="EMBL" id="CAD7647498.1"/>
    </source>
</evidence>
<dbReference type="Proteomes" id="UP000728032">
    <property type="component" value="Unassembled WGS sequence"/>
</dbReference>
<evidence type="ECO:0000256" key="9">
    <source>
        <dbReference type="ARBA" id="ARBA00030268"/>
    </source>
</evidence>
<dbReference type="InterPro" id="IPR001412">
    <property type="entry name" value="aa-tRNA-synth_I_CS"/>
</dbReference>
<dbReference type="AlphaFoldDB" id="A0A7R9QKF0"/>
<evidence type="ECO:0000256" key="10">
    <source>
        <dbReference type="RuleBase" id="RU363036"/>
    </source>
</evidence>
<dbReference type="InterPro" id="IPR002305">
    <property type="entry name" value="aa-tRNA-synth_Ic"/>
</dbReference>
<evidence type="ECO:0000256" key="6">
    <source>
        <dbReference type="ARBA" id="ARBA00022840"/>
    </source>
</evidence>
<dbReference type="InterPro" id="IPR050203">
    <property type="entry name" value="Trp-tRNA_synthetase"/>
</dbReference>
<dbReference type="PANTHER" id="PTHR43766">
    <property type="entry name" value="TRYPTOPHAN--TRNA LIGASE, MITOCHONDRIAL"/>
    <property type="match status" value="1"/>
</dbReference>
<dbReference type="NCBIfam" id="TIGR00233">
    <property type="entry name" value="trpS"/>
    <property type="match status" value="1"/>
</dbReference>
<dbReference type="InterPro" id="IPR014729">
    <property type="entry name" value="Rossmann-like_a/b/a_fold"/>
</dbReference>
<comment type="similarity">
    <text evidence="2 10">Belongs to the class-I aminoacyl-tRNA synthetase family.</text>
</comment>
<proteinExistence type="inferred from homology"/>
<evidence type="ECO:0000256" key="8">
    <source>
        <dbReference type="ARBA" id="ARBA00023146"/>
    </source>
</evidence>
<dbReference type="EC" id="6.1.1.2" evidence="3"/>
<accession>A0A7R9QKF0</accession>
<name>A0A7R9QKF0_9ACAR</name>
<dbReference type="PANTHER" id="PTHR43766:SF1">
    <property type="entry name" value="TRYPTOPHAN--TRNA LIGASE, MITOCHONDRIAL"/>
    <property type="match status" value="1"/>
</dbReference>
<dbReference type="EMBL" id="CAJPVJ010002770">
    <property type="protein sequence ID" value="CAG2166764.1"/>
    <property type="molecule type" value="Genomic_DNA"/>
</dbReference>
<evidence type="ECO:0000256" key="4">
    <source>
        <dbReference type="ARBA" id="ARBA00022598"/>
    </source>
</evidence>
<dbReference type="PRINTS" id="PR01039">
    <property type="entry name" value="TRNASYNTHTRP"/>
</dbReference>
<keyword evidence="8 10" id="KW-0030">Aminoacyl-tRNA synthetase</keyword>
<protein>
    <recommendedName>
        <fullName evidence="3">tryptophan--tRNA ligase</fullName>
        <ecNumber evidence="3">6.1.1.2</ecNumber>
    </recommendedName>
    <alternativeName>
        <fullName evidence="9">Tryptophanyl-tRNA synthetase</fullName>
    </alternativeName>
</protein>
<gene>
    <name evidence="11" type="ORF">ONB1V03_LOCUS6279</name>
</gene>
<comment type="subcellular location">
    <subcellularLocation>
        <location evidence="1">Mitochondrion</location>
    </subcellularLocation>
</comment>
<evidence type="ECO:0000256" key="2">
    <source>
        <dbReference type="ARBA" id="ARBA00005594"/>
    </source>
</evidence>
<keyword evidence="6 10" id="KW-0067">ATP-binding</keyword>
<sequence>MFNQLLRPQLRCLLNTTHIRGLSQVTDSTNTYRIYSAIQPTGALHLGNYLGAIRQWIAYQCDHNVQQTVYCVADLHSLTTIQDKQEIRRNMKVMIASLIGCGLDPNRSVLYRQSDIPFHGQLCWILATLSTMPQLYRFPQFKAFIECDKTQGMKDIPLGLYLYPVLQVADILLFKSNAVPVGDDQIPHLNFARHLAHKFNTTFSQTFAEPVAISPELTGRIRSLRTADKKMSKSEVNEKSRIEITDSPDRIREKIRKAVTDMRSEVTYEPDSRPGVSNLVAIYSLISGLTPEEVCHQNMGRNTGEFKQVLSDLVVEHLKPIRDNVLRLMADESYLEQVLTDGHNRAFSIAQQTMCEVNDAIGSKSMPQSFAHFHTKINI</sequence>
<evidence type="ECO:0000256" key="1">
    <source>
        <dbReference type="ARBA" id="ARBA00004173"/>
    </source>
</evidence>
<organism evidence="11">
    <name type="scientific">Oppiella nova</name>
    <dbReference type="NCBI Taxonomy" id="334625"/>
    <lineage>
        <taxon>Eukaryota</taxon>
        <taxon>Metazoa</taxon>
        <taxon>Ecdysozoa</taxon>
        <taxon>Arthropoda</taxon>
        <taxon>Chelicerata</taxon>
        <taxon>Arachnida</taxon>
        <taxon>Acari</taxon>
        <taxon>Acariformes</taxon>
        <taxon>Sarcoptiformes</taxon>
        <taxon>Oribatida</taxon>
        <taxon>Brachypylina</taxon>
        <taxon>Oppioidea</taxon>
        <taxon>Oppiidae</taxon>
        <taxon>Oppiella</taxon>
    </lineage>
</organism>
<dbReference type="GO" id="GO:0004830">
    <property type="term" value="F:tryptophan-tRNA ligase activity"/>
    <property type="evidence" value="ECO:0007669"/>
    <property type="project" value="UniProtKB-EC"/>
</dbReference>